<evidence type="ECO:0000256" key="15">
    <source>
        <dbReference type="ARBA" id="ARBA00023140"/>
    </source>
</evidence>
<dbReference type="FunFam" id="3.30.365.10:FF:000001">
    <property type="entry name" value="Xanthine dehydrogenase oxidase"/>
    <property type="match status" value="1"/>
</dbReference>
<keyword evidence="15" id="KW-0576">Peroxisome</keyword>
<feature type="binding site" evidence="21">
    <location>
        <position position="1104"/>
    </location>
    <ligand>
        <name>Mo-molybdopterin</name>
        <dbReference type="ChEBI" id="CHEBI:71302"/>
    </ligand>
    <ligandPart>
        <name>Mo</name>
        <dbReference type="ChEBI" id="CHEBI:28685"/>
    </ligandPart>
</feature>
<dbReference type="Gene3D" id="3.30.365.10">
    <property type="entry name" value="Aldehyde oxidase/xanthine dehydrogenase, molybdopterin binding domain"/>
    <property type="match status" value="4"/>
</dbReference>
<evidence type="ECO:0000259" key="22">
    <source>
        <dbReference type="PROSITE" id="PS51085"/>
    </source>
</evidence>
<feature type="binding site" evidence="20">
    <location>
        <begin position="286"/>
        <end position="293"/>
    </location>
    <ligand>
        <name>FAD</name>
        <dbReference type="ChEBI" id="CHEBI:57692"/>
    </ligand>
</feature>
<comment type="cofactor">
    <cofactor evidence="21">
        <name>Mo-molybdopterin</name>
        <dbReference type="ChEBI" id="CHEBI:71302"/>
    </cofactor>
    <text evidence="21">Binds 1 Mo-molybdopterin (Mo-MPT) cofactor per subunit.</text>
</comment>
<feature type="binding site" evidence="20">
    <location>
        <position position="834"/>
    </location>
    <ligand>
        <name>substrate</name>
    </ligand>
</feature>
<dbReference type="InterPro" id="IPR002346">
    <property type="entry name" value="Mopterin_DH_FAD-bd"/>
</dbReference>
<dbReference type="Gene3D" id="3.30.390.50">
    <property type="entry name" value="CO dehydrogenase flavoprotein, C-terminal domain"/>
    <property type="match status" value="1"/>
</dbReference>
<dbReference type="GO" id="GO:0005777">
    <property type="term" value="C:peroxisome"/>
    <property type="evidence" value="ECO:0007669"/>
    <property type="project" value="UniProtKB-SubCell"/>
</dbReference>
<dbReference type="OrthoDB" id="8300278at2759"/>
<evidence type="ECO:0000259" key="23">
    <source>
        <dbReference type="PROSITE" id="PS51387"/>
    </source>
</evidence>
<evidence type="ECO:0000256" key="2">
    <source>
        <dbReference type="ARBA" id="ARBA00004275"/>
    </source>
</evidence>
<dbReference type="InterPro" id="IPR014307">
    <property type="entry name" value="Xanthine_DH_ssu"/>
</dbReference>
<dbReference type="InterPro" id="IPR012675">
    <property type="entry name" value="Beta-grasp_dom_sf"/>
</dbReference>
<evidence type="ECO:0000256" key="12">
    <source>
        <dbReference type="ARBA" id="ARBA00023004"/>
    </source>
</evidence>
<dbReference type="InterPro" id="IPR016169">
    <property type="entry name" value="FAD-bd_PCMH_sub2"/>
</dbReference>
<dbReference type="SMART" id="SM01008">
    <property type="entry name" value="Ald_Xan_dh_C"/>
    <property type="match status" value="1"/>
</dbReference>
<dbReference type="Proteomes" id="UP000283509">
    <property type="component" value="Unassembled WGS sequence"/>
</dbReference>
<protein>
    <recommendedName>
        <fullName evidence="5">xanthine dehydrogenase</fullName>
        <ecNumber evidence="5">1.17.1.4</ecNumber>
    </recommendedName>
</protein>
<dbReference type="PIRSF" id="PIRSF000127">
    <property type="entry name" value="Xanthine_DH"/>
    <property type="match status" value="1"/>
</dbReference>
<feature type="binding site" evidence="20">
    <location>
        <position position="1042"/>
    </location>
    <ligand>
        <name>substrate</name>
    </ligand>
</feature>
<dbReference type="FunFam" id="3.30.465.10:FF:000004">
    <property type="entry name" value="Xanthine dehydrogenase/oxidase"/>
    <property type="match status" value="1"/>
</dbReference>
<dbReference type="NCBIfam" id="TIGR02963">
    <property type="entry name" value="xanthine_xdhA"/>
    <property type="match status" value="1"/>
</dbReference>
<feature type="binding site" evidence="21">
    <location>
        <position position="799"/>
    </location>
    <ligand>
        <name>Mo-molybdopterin</name>
        <dbReference type="ChEBI" id="CHEBI:71302"/>
    </ligand>
    <ligandPart>
        <name>Mo</name>
        <dbReference type="ChEBI" id="CHEBI:28685"/>
    </ligandPart>
</feature>
<dbReference type="EMBL" id="QCYY01001407">
    <property type="protein sequence ID" value="ROT78264.1"/>
    <property type="molecule type" value="Genomic_DNA"/>
</dbReference>
<dbReference type="InterPro" id="IPR016208">
    <property type="entry name" value="Ald_Oxase/xanthine_DH-like"/>
</dbReference>
<evidence type="ECO:0000256" key="6">
    <source>
        <dbReference type="ARBA" id="ARBA00022505"/>
    </source>
</evidence>
<dbReference type="InterPro" id="IPR000674">
    <property type="entry name" value="Ald_Oxase/Xan_DH_a/b"/>
</dbReference>
<feature type="binding site" evidence="20">
    <location>
        <position position="946"/>
    </location>
    <ligand>
        <name>substrate</name>
    </ligand>
</feature>
<evidence type="ECO:0000256" key="18">
    <source>
        <dbReference type="ARBA" id="ARBA00049517"/>
    </source>
</evidence>
<comment type="catalytic activity">
    <reaction evidence="18">
        <text>hypoxanthine + NAD(+) + H2O = xanthine + NADH + H(+)</text>
        <dbReference type="Rhea" id="RHEA:24670"/>
        <dbReference type="ChEBI" id="CHEBI:15377"/>
        <dbReference type="ChEBI" id="CHEBI:15378"/>
        <dbReference type="ChEBI" id="CHEBI:17368"/>
        <dbReference type="ChEBI" id="CHEBI:17712"/>
        <dbReference type="ChEBI" id="CHEBI:57540"/>
        <dbReference type="ChEBI" id="CHEBI:57945"/>
        <dbReference type="EC" id="1.17.1.4"/>
    </reaction>
</comment>
<dbReference type="GO" id="GO:0005506">
    <property type="term" value="F:iron ion binding"/>
    <property type="evidence" value="ECO:0007669"/>
    <property type="project" value="InterPro"/>
</dbReference>
<dbReference type="Gene3D" id="3.10.20.30">
    <property type="match status" value="1"/>
</dbReference>
<feature type="binding site" evidence="20">
    <location>
        <position position="389"/>
    </location>
    <ligand>
        <name>FAD</name>
        <dbReference type="ChEBI" id="CHEBI:57692"/>
    </ligand>
</feature>
<dbReference type="PROSITE" id="PS00197">
    <property type="entry name" value="2FE2S_FER_1"/>
    <property type="match status" value="1"/>
</dbReference>
<evidence type="ECO:0000256" key="19">
    <source>
        <dbReference type="PIRSR" id="PIRSR000127-1"/>
    </source>
</evidence>
<evidence type="ECO:0000256" key="8">
    <source>
        <dbReference type="ARBA" id="ARBA00022714"/>
    </source>
</evidence>
<feature type="binding site" evidence="21">
    <location>
        <position position="56"/>
    </location>
    <ligand>
        <name>[2Fe-2S] cluster</name>
        <dbReference type="ChEBI" id="CHEBI:190135"/>
        <label>1</label>
    </ligand>
</feature>
<dbReference type="Pfam" id="PF00941">
    <property type="entry name" value="FAD_binding_5"/>
    <property type="match status" value="1"/>
</dbReference>
<keyword evidence="25" id="KW-1185">Reference proteome</keyword>
<dbReference type="Pfam" id="PF00111">
    <property type="entry name" value="Fer2"/>
    <property type="match status" value="1"/>
</dbReference>
<keyword evidence="7" id="KW-0285">Flavoprotein</keyword>
<organism evidence="24 25">
    <name type="scientific">Penaeus vannamei</name>
    <name type="common">Whiteleg shrimp</name>
    <name type="synonym">Litopenaeus vannamei</name>
    <dbReference type="NCBI Taxonomy" id="6689"/>
    <lineage>
        <taxon>Eukaryota</taxon>
        <taxon>Metazoa</taxon>
        <taxon>Ecdysozoa</taxon>
        <taxon>Arthropoda</taxon>
        <taxon>Crustacea</taxon>
        <taxon>Multicrustacea</taxon>
        <taxon>Malacostraca</taxon>
        <taxon>Eumalacostraca</taxon>
        <taxon>Eucarida</taxon>
        <taxon>Decapoda</taxon>
        <taxon>Dendrobranchiata</taxon>
        <taxon>Penaeoidea</taxon>
        <taxon>Penaeidae</taxon>
        <taxon>Penaeus</taxon>
    </lineage>
</organism>
<dbReference type="PROSITE" id="PS51085">
    <property type="entry name" value="2FE2S_FER_2"/>
    <property type="match status" value="1"/>
</dbReference>
<keyword evidence="13 21" id="KW-0411">Iron-sulfur</keyword>
<dbReference type="InterPro" id="IPR016166">
    <property type="entry name" value="FAD-bd_PCMH"/>
</dbReference>
<feature type="binding site" evidence="21">
    <location>
        <position position="48"/>
    </location>
    <ligand>
        <name>[2Fe-2S] cluster</name>
        <dbReference type="ChEBI" id="CHEBI:190135"/>
        <label>1</label>
    </ligand>
</feature>
<keyword evidence="9 21" id="KW-0479">Metal-binding</keyword>
<dbReference type="SUPFAM" id="SSF54292">
    <property type="entry name" value="2Fe-2S ferredoxin-like"/>
    <property type="match status" value="1"/>
</dbReference>
<dbReference type="FunFam" id="3.30.365.10:FF:000003">
    <property type="entry name" value="Aldehyde oxidase 1"/>
    <property type="match status" value="1"/>
</dbReference>
<evidence type="ECO:0000256" key="11">
    <source>
        <dbReference type="ARBA" id="ARBA00023002"/>
    </source>
</evidence>
<dbReference type="FunFam" id="3.30.365.10:FF:000004">
    <property type="entry name" value="Xanthine dehydrogenase oxidase"/>
    <property type="match status" value="1"/>
</dbReference>
<feature type="active site" description="Proton acceptor" evidence="19">
    <location>
        <position position="1287"/>
    </location>
</feature>
<evidence type="ECO:0000256" key="3">
    <source>
        <dbReference type="ARBA" id="ARBA00006849"/>
    </source>
</evidence>
<dbReference type="SMART" id="SM01092">
    <property type="entry name" value="CO_deh_flav_C"/>
    <property type="match status" value="1"/>
</dbReference>
<dbReference type="InterPro" id="IPR008274">
    <property type="entry name" value="AldOxase/xan_DH_MoCoBD1"/>
</dbReference>
<dbReference type="InterPro" id="IPR036856">
    <property type="entry name" value="Ald_Oxase/Xan_DH_a/b_sf"/>
</dbReference>
<feature type="binding site" evidence="21">
    <location>
        <position position="830"/>
    </location>
    <ligand>
        <name>Mo-molybdopterin</name>
        <dbReference type="ChEBI" id="CHEBI:71302"/>
    </ligand>
    <ligandPart>
        <name>Mo</name>
        <dbReference type="ChEBI" id="CHEBI:28685"/>
    </ligandPart>
</feature>
<dbReference type="SUPFAM" id="SSF56003">
    <property type="entry name" value="Molybdenum cofactor-binding domain"/>
    <property type="match status" value="1"/>
</dbReference>
<dbReference type="FunFam" id="3.30.43.10:FF:000001">
    <property type="entry name" value="Xanthine dehydrogenase/oxidase"/>
    <property type="match status" value="1"/>
</dbReference>
<evidence type="ECO:0000256" key="5">
    <source>
        <dbReference type="ARBA" id="ARBA00013123"/>
    </source>
</evidence>
<evidence type="ECO:0000256" key="16">
    <source>
        <dbReference type="ARBA" id="ARBA00034078"/>
    </source>
</evidence>
<comment type="caution">
    <text evidence="24">The sequence shown here is derived from an EMBL/GenBank/DDBJ whole genome shotgun (WGS) entry which is preliminary data.</text>
</comment>
<dbReference type="Pfam" id="PF20256">
    <property type="entry name" value="MoCoBD_2"/>
    <property type="match status" value="1"/>
</dbReference>
<dbReference type="STRING" id="6689.A0A3R7P891"/>
<evidence type="ECO:0000256" key="1">
    <source>
        <dbReference type="ARBA" id="ARBA00001974"/>
    </source>
</evidence>
<keyword evidence="14" id="KW-0520">NAD</keyword>
<feature type="binding site" evidence="21">
    <location>
        <position position="153"/>
    </location>
    <ligand>
        <name>[2Fe-2S] cluster</name>
        <dbReference type="ChEBI" id="CHEBI:190135"/>
        <label>2</label>
    </ligand>
</feature>
<keyword evidence="11" id="KW-0560">Oxidoreductase</keyword>
<feature type="binding site" evidence="21">
    <location>
        <position position="121"/>
    </location>
    <ligand>
        <name>[2Fe-2S] cluster</name>
        <dbReference type="ChEBI" id="CHEBI:190135"/>
        <label>2</label>
    </ligand>
</feature>
<feature type="binding site" evidence="21">
    <location>
        <position position="78"/>
    </location>
    <ligand>
        <name>[2Fe-2S] cluster</name>
        <dbReference type="ChEBI" id="CHEBI:190135"/>
        <label>1</label>
    </ligand>
</feature>
<dbReference type="InterPro" id="IPR006058">
    <property type="entry name" value="2Fe2S_fd_BS"/>
</dbReference>
<dbReference type="Gene3D" id="3.30.465.10">
    <property type="match status" value="1"/>
</dbReference>
<feature type="binding site" evidence="20">
    <location>
        <position position="912"/>
    </location>
    <ligand>
        <name>substrate</name>
    </ligand>
</feature>
<dbReference type="GO" id="GO:0051537">
    <property type="term" value="F:2 iron, 2 sulfur cluster binding"/>
    <property type="evidence" value="ECO:0007669"/>
    <property type="project" value="UniProtKB-KW"/>
</dbReference>
<evidence type="ECO:0000256" key="14">
    <source>
        <dbReference type="ARBA" id="ARBA00023027"/>
    </source>
</evidence>
<feature type="binding site" evidence="21">
    <location>
        <position position="53"/>
    </location>
    <ligand>
        <name>[2Fe-2S] cluster</name>
        <dbReference type="ChEBI" id="CHEBI:190135"/>
        <label>1</label>
    </ligand>
</feature>
<dbReference type="Pfam" id="PF03450">
    <property type="entry name" value="CO_deh_flav_C"/>
    <property type="match status" value="1"/>
</dbReference>
<evidence type="ECO:0000256" key="9">
    <source>
        <dbReference type="ARBA" id="ARBA00022723"/>
    </source>
</evidence>
<feature type="binding site" evidence="21">
    <location>
        <position position="155"/>
    </location>
    <ligand>
        <name>[2Fe-2S] cluster</name>
        <dbReference type="ChEBI" id="CHEBI:190135"/>
        <label>2</label>
    </ligand>
</feature>
<dbReference type="Pfam" id="PF02738">
    <property type="entry name" value="MoCoBD_1"/>
    <property type="match status" value="1"/>
</dbReference>
<dbReference type="SUPFAM" id="SSF56176">
    <property type="entry name" value="FAD-binding/transporter-associated domain-like"/>
    <property type="match status" value="1"/>
</dbReference>
<feature type="domain" description="2Fe-2S ferredoxin-type" evidence="22">
    <location>
        <begin position="9"/>
        <end position="96"/>
    </location>
</feature>
<accession>A0A3R7P891</accession>
<feature type="binding site" evidence="21">
    <location>
        <position position="118"/>
    </location>
    <ligand>
        <name>[2Fe-2S] cluster</name>
        <dbReference type="ChEBI" id="CHEBI:190135"/>
        <label>2</label>
    </ligand>
</feature>
<feature type="binding site" evidence="20">
    <location>
        <position position="434"/>
    </location>
    <ligand>
        <name>FAD</name>
        <dbReference type="ChEBI" id="CHEBI:57692"/>
    </ligand>
</feature>
<evidence type="ECO:0000256" key="10">
    <source>
        <dbReference type="ARBA" id="ARBA00022827"/>
    </source>
</evidence>
<evidence type="ECO:0000313" key="25">
    <source>
        <dbReference type="Proteomes" id="UP000283509"/>
    </source>
</evidence>
<evidence type="ECO:0000256" key="4">
    <source>
        <dbReference type="ARBA" id="ARBA00011738"/>
    </source>
</evidence>
<dbReference type="Gene3D" id="3.90.1170.50">
    <property type="entry name" value="Aldehyde oxidase/xanthine dehydrogenase, a/b hammerhead"/>
    <property type="match status" value="1"/>
</dbReference>
<proteinExistence type="inferred from homology"/>
<dbReference type="PANTHER" id="PTHR45444">
    <property type="entry name" value="XANTHINE DEHYDROGENASE"/>
    <property type="match status" value="1"/>
</dbReference>
<dbReference type="GO" id="GO:0004854">
    <property type="term" value="F:xanthine dehydrogenase activity"/>
    <property type="evidence" value="ECO:0007669"/>
    <property type="project" value="UniProtKB-EC"/>
</dbReference>
<evidence type="ECO:0000256" key="7">
    <source>
        <dbReference type="ARBA" id="ARBA00022630"/>
    </source>
</evidence>
<dbReference type="SUPFAM" id="SSF47741">
    <property type="entry name" value="CO dehydrogenase ISP C-domain like"/>
    <property type="match status" value="1"/>
</dbReference>
<dbReference type="GO" id="GO:0071949">
    <property type="term" value="F:FAD binding"/>
    <property type="evidence" value="ECO:0007669"/>
    <property type="project" value="InterPro"/>
</dbReference>
<dbReference type="FunFam" id="3.30.390.50:FF:000001">
    <property type="entry name" value="Xanthine dehydrogenase oxidase"/>
    <property type="match status" value="1"/>
</dbReference>
<dbReference type="InterPro" id="IPR036318">
    <property type="entry name" value="FAD-bd_PCMH-like_sf"/>
</dbReference>
<dbReference type="InterPro" id="IPR002888">
    <property type="entry name" value="2Fe-2S-bd"/>
</dbReference>
<gene>
    <name evidence="24" type="ORF">C7M84_003031</name>
</gene>
<keyword evidence="6 21" id="KW-0500">Molybdenum</keyword>
<evidence type="ECO:0000256" key="13">
    <source>
        <dbReference type="ARBA" id="ARBA00023014"/>
    </source>
</evidence>
<dbReference type="EC" id="1.17.1.4" evidence="5"/>
<evidence type="ECO:0000313" key="24">
    <source>
        <dbReference type="EMBL" id="ROT78264.1"/>
    </source>
</evidence>
<keyword evidence="8 21" id="KW-0001">2Fe-2S</keyword>
<feature type="binding site" evidence="20">
    <location>
        <position position="452"/>
    </location>
    <ligand>
        <name>FAD</name>
        <dbReference type="ChEBI" id="CHEBI:57692"/>
    </ligand>
</feature>
<sequence>MPANAEASSTLVFFVNGKKVEDPDVDPEVTLLTYLRNKLRLCGTKLGCGEGGCGACTVMLSRYDRRRERVVHYSVNACLAPVAAVHGMAVTTVEGIGSTQTRLHAVQERIARAHGSQCGFCTPGIVMSMYTLLRNHPKPSMEQLDEYFTGNLCRCTGYRPIMEGFRGLTTDAPAGGGCGRKDCCKLKAKDASETNGHLVETDPKMQNGETEGQIGEVSDVTHVLYDAEDFQPYDPTQELIFPPELKVQTEWETQYVEFRGPRVTFHRPNTLSQLLKLKTEHPQARIIVGNTEVGVEVKFKNQTYPVLINPTNIPELTAVTVTETGVTFGSSVTLTTIEDTLRHQVNTLPEYRTRVFAAILEMLRWFAGKQIRNAAAIGGNIMTSSPISDLNPLLMAAGAVLTVRSAKGGMREIVMDEHFFTGYRRNVVRPEEILEAVHIPYTRENEYFLGYKQARRRDDDIAIVNAGMRVAFRPDSIAVEQLRLAFGGMAPTTVMAPATMENLQGRDWDSSLLEAATTHLLKDLPLAPSAPGGMVEYRRALTISFFFKFYLSVRGRLSEKLPSLVEPLTEDERRVTLVHQHTTPKSTQLFQTVSPGQDRFDPIGRPMTHAAAFKQAAGEAVYVDDMPHFQNELYAAVVLSTKAHARILSIDESEALKVEGVVRFFCARDIPDERNKTGCILPDEEIFASEKVTCVGQVIGLVVGKDQATAQRAAKLVKVQYQELSPKIITIQDAIREKSWWGPWNIKKGDVEAALASSSNVLEGELHMGGQEHFYLETNAHLAVPKLEDGEMELFTSSQNPTRTQEQVAAALGVPFNRVVCRVKRMGGGFGGKESRTTVASLPVCVAAAALQRPVRMMLDRDEDMLMTGNRHPFLGRWKVGFTNEGVFTAMEMDLYANGGNSYDLSGSVVHRAMFSMDNAYKCENRRVTGYACKTNLSSNTAFRGFGGPQGMLFAEDIVSRVAHYLRMDPYEVRAKNLYTTGDSTHFDQLLEKCNVRRCWEEVTHQADYHKRKEAVDLFNANNKYRKRGIAVLPTKFGIAYTAVFLNQAGALVLVYTDGSVLLSHGGTEMGQGLHTKMIQIPASRIFIAETSTDKVPNTSPTAASASSDLNGMAVLNACNTIMQRLEPYMASNPKGSWDDWVKAAYFDRVSLSATGFYKTPDISGYDFEKGEGRPFNYFSYGASVSEVEIDCLTGDHSVLRTDIVMDVGDSLNPAIDIGQVEGAFAQGLGLFTLEELRFSPEGVLLTRGPGAYKIPGFQDIPREFNVSLLRGAPNPRAVFSSKAVGEPPLFLAASVLFALKEAVAAARADQGLDPVFRFDSPATAEKIRMACQDFLTQKIESAAPGTFKPWSSPHPQFRRFLLFAVSLSLIPSLLVARPLSYSSPLPPSRILFLYLFTLTPLPPPVTIL</sequence>
<comment type="similarity">
    <text evidence="3">Belongs to the xanthine dehydrogenase family.</text>
</comment>
<dbReference type="FunFam" id="3.10.20.30:FF:000015">
    <property type="entry name" value="Aldehyde oxidase 1"/>
    <property type="match status" value="1"/>
</dbReference>
<comment type="subcellular location">
    <subcellularLocation>
        <location evidence="2">Peroxisome</location>
    </subcellularLocation>
</comment>
<feature type="domain" description="FAD-binding PCMH-type" evidence="23">
    <location>
        <begin position="258"/>
        <end position="444"/>
    </location>
</feature>
<reference evidence="24 25" key="1">
    <citation type="submission" date="2018-04" db="EMBL/GenBank/DDBJ databases">
        <authorList>
            <person name="Zhang X."/>
            <person name="Yuan J."/>
            <person name="Li F."/>
            <person name="Xiang J."/>
        </authorList>
    </citation>
    <scope>NUCLEOTIDE SEQUENCE [LARGE SCALE GENOMIC DNA]</scope>
    <source>
        <tissue evidence="24">Muscle</tissue>
    </source>
</reference>
<dbReference type="Pfam" id="PF01315">
    <property type="entry name" value="Ald_Xan_dh_C"/>
    <property type="match status" value="1"/>
</dbReference>
<dbReference type="InterPro" id="IPR036010">
    <property type="entry name" value="2Fe-2S_ferredoxin-like_sf"/>
</dbReference>
<comment type="cofactor">
    <cofactor evidence="1 20">
        <name>FAD</name>
        <dbReference type="ChEBI" id="CHEBI:57692"/>
    </cofactor>
</comment>
<dbReference type="PANTHER" id="PTHR45444:SF3">
    <property type="entry name" value="XANTHINE DEHYDROGENASE"/>
    <property type="match status" value="1"/>
</dbReference>
<dbReference type="PROSITE" id="PS51387">
    <property type="entry name" value="FAD_PCMH"/>
    <property type="match status" value="1"/>
</dbReference>
<dbReference type="InterPro" id="IPR046867">
    <property type="entry name" value="AldOxase/xan_DH_MoCoBD2"/>
</dbReference>
<feature type="binding site" evidence="20">
    <location>
        <position position="366"/>
    </location>
    <ligand>
        <name>FAD</name>
        <dbReference type="ChEBI" id="CHEBI:57692"/>
    </ligand>
</feature>
<name>A0A3R7P891_PENVA</name>
<evidence type="ECO:0000256" key="20">
    <source>
        <dbReference type="PIRSR" id="PIRSR000127-2"/>
    </source>
</evidence>
<dbReference type="InterPro" id="IPR037165">
    <property type="entry name" value="AldOxase/xan_DH_Mopterin-bd_sf"/>
</dbReference>
<dbReference type="InterPro" id="IPR016167">
    <property type="entry name" value="FAD-bd_PCMH_sub1"/>
</dbReference>
<comment type="subunit">
    <text evidence="4">Homodimer.</text>
</comment>
<feature type="binding site" evidence="21">
    <location>
        <position position="944"/>
    </location>
    <ligand>
        <name>Mo-molybdopterin</name>
        <dbReference type="ChEBI" id="CHEBI:71302"/>
    </ligand>
    <ligandPart>
        <name>Mo</name>
        <dbReference type="ChEBI" id="CHEBI:28685"/>
    </ligandPart>
</feature>
<comment type="cofactor">
    <cofactor evidence="21">
        <name>[2Fe-2S] cluster</name>
        <dbReference type="ChEBI" id="CHEBI:190135"/>
    </cofactor>
    <text evidence="21">Binds 2 [2Fe-2S] clusters.</text>
</comment>
<reference evidence="24 25" key="2">
    <citation type="submission" date="2019-01" db="EMBL/GenBank/DDBJ databases">
        <title>The decoding of complex shrimp genome reveals the adaptation for benthos swimmer, frequently molting mechanism and breeding impact on genome.</title>
        <authorList>
            <person name="Sun Y."/>
            <person name="Gao Y."/>
            <person name="Yu Y."/>
        </authorList>
    </citation>
    <scope>NUCLEOTIDE SEQUENCE [LARGE SCALE GENOMIC DNA]</scope>
    <source>
        <tissue evidence="24">Muscle</tissue>
    </source>
</reference>
<comment type="cofactor">
    <cofactor evidence="16">
        <name>[2Fe-2S] cluster</name>
        <dbReference type="ChEBI" id="CHEBI:190135"/>
    </cofactor>
</comment>
<dbReference type="FunFam" id="3.90.1170.50:FF:000001">
    <property type="entry name" value="Aldehyde oxidase 1"/>
    <property type="match status" value="1"/>
</dbReference>
<dbReference type="InterPro" id="IPR001041">
    <property type="entry name" value="2Fe-2S_ferredoxin-type"/>
</dbReference>
<dbReference type="Gene3D" id="3.30.43.10">
    <property type="entry name" value="Uridine Diphospho-n-acetylenolpyruvylglucosamine Reductase, domain 2"/>
    <property type="match status" value="1"/>
</dbReference>
<dbReference type="SUPFAM" id="SSF54665">
    <property type="entry name" value="CO dehydrogenase molybdoprotein N-domain-like"/>
    <property type="match status" value="1"/>
</dbReference>
<evidence type="ECO:0000256" key="17">
    <source>
        <dbReference type="ARBA" id="ARBA00049017"/>
    </source>
</evidence>
<dbReference type="InterPro" id="IPR036884">
    <property type="entry name" value="2Fe-2S-bd_dom_sf"/>
</dbReference>
<dbReference type="Pfam" id="PF01799">
    <property type="entry name" value="Fer2_2"/>
    <property type="match status" value="1"/>
</dbReference>
<dbReference type="InterPro" id="IPR005107">
    <property type="entry name" value="CO_DH_flav_C"/>
</dbReference>
<evidence type="ECO:0000256" key="21">
    <source>
        <dbReference type="PIRSR" id="PIRSR000127-3"/>
    </source>
</evidence>
<dbReference type="InterPro" id="IPR036683">
    <property type="entry name" value="CO_DH_flav_C_dom_sf"/>
</dbReference>
<dbReference type="Gene3D" id="1.10.150.120">
    <property type="entry name" value="[2Fe-2S]-binding domain"/>
    <property type="match status" value="1"/>
</dbReference>
<comment type="catalytic activity">
    <reaction evidence="17">
        <text>xanthine + NAD(+) + H2O = urate + NADH + H(+)</text>
        <dbReference type="Rhea" id="RHEA:16669"/>
        <dbReference type="ChEBI" id="CHEBI:15377"/>
        <dbReference type="ChEBI" id="CHEBI:15378"/>
        <dbReference type="ChEBI" id="CHEBI:17712"/>
        <dbReference type="ChEBI" id="CHEBI:17775"/>
        <dbReference type="ChEBI" id="CHEBI:57540"/>
        <dbReference type="ChEBI" id="CHEBI:57945"/>
        <dbReference type="EC" id="1.17.1.4"/>
    </reaction>
</comment>
<keyword evidence="12 21" id="KW-0408">Iron</keyword>
<dbReference type="SUPFAM" id="SSF55447">
    <property type="entry name" value="CO dehydrogenase flavoprotein C-terminal domain-like"/>
    <property type="match status" value="1"/>
</dbReference>
<keyword evidence="10 20" id="KW-0274">FAD</keyword>